<feature type="region of interest" description="Disordered" evidence="1">
    <location>
        <begin position="1"/>
        <end position="124"/>
    </location>
</feature>
<dbReference type="eggNOG" id="ENOG502TK94">
    <property type="taxonomic scope" value="Eukaryota"/>
</dbReference>
<reference evidence="3" key="1">
    <citation type="submission" date="2011-07" db="EMBL/GenBank/DDBJ databases">
        <authorList>
            <consortium name="Caenorhabditis brenneri Sequencing and Analysis Consortium"/>
            <person name="Wilson R.K."/>
        </authorList>
    </citation>
    <scope>NUCLEOTIDE SEQUENCE [LARGE SCALE GENOMIC DNA]</scope>
    <source>
        <strain evidence="3">PB2801</strain>
    </source>
</reference>
<evidence type="ECO:0000313" key="3">
    <source>
        <dbReference type="Proteomes" id="UP000008068"/>
    </source>
</evidence>
<organism evidence="3">
    <name type="scientific">Caenorhabditis brenneri</name>
    <name type="common">Nematode worm</name>
    <dbReference type="NCBI Taxonomy" id="135651"/>
    <lineage>
        <taxon>Eukaryota</taxon>
        <taxon>Metazoa</taxon>
        <taxon>Ecdysozoa</taxon>
        <taxon>Nematoda</taxon>
        <taxon>Chromadorea</taxon>
        <taxon>Rhabditida</taxon>
        <taxon>Rhabditina</taxon>
        <taxon>Rhabditomorpha</taxon>
        <taxon>Rhabditoidea</taxon>
        <taxon>Rhabditidae</taxon>
        <taxon>Peloderinae</taxon>
        <taxon>Caenorhabditis</taxon>
    </lineage>
</organism>
<keyword evidence="3" id="KW-1185">Reference proteome</keyword>
<dbReference type="AlphaFoldDB" id="G0P8F4"/>
<accession>G0P8F4</accession>
<protein>
    <submittedName>
        <fullName evidence="2">Uncharacterized protein</fullName>
    </submittedName>
</protein>
<gene>
    <name evidence="2" type="ORF">CAEBREN_20436</name>
</gene>
<dbReference type="FunCoup" id="G0P8F4">
    <property type="interactions" value="10"/>
</dbReference>
<evidence type="ECO:0000313" key="2">
    <source>
        <dbReference type="EMBL" id="EGT47720.1"/>
    </source>
</evidence>
<name>G0P8F4_CAEBE</name>
<feature type="compositionally biased region" description="Basic and acidic residues" evidence="1">
    <location>
        <begin position="115"/>
        <end position="124"/>
    </location>
</feature>
<dbReference type="InParanoid" id="G0P8F4"/>
<dbReference type="HOGENOM" id="CLU_036535_0_0_1"/>
<dbReference type="EMBL" id="GL380132">
    <property type="protein sequence ID" value="EGT47720.1"/>
    <property type="molecule type" value="Genomic_DNA"/>
</dbReference>
<evidence type="ECO:0000256" key="1">
    <source>
        <dbReference type="SAM" id="MobiDB-lite"/>
    </source>
</evidence>
<sequence length="427" mass="47370">MGKLSKTIGAPIGPVVDPKEIPVGGDEEIRSSTPPPTPDQEPEKPAEDQFDDYEPGKTPPYDKSDEEASDDEVESESGDEEEEGEIMEGAKQTPKKIRDEEPKENIQTTPRKSKNREPKATEKEFQLDPQFLFRFQQEMIKKIQMDSSLADTDTRSLILSLHSQVATLTGAVELMDESFKKIHSKVLLVHGAAINQEEATTRGFAKLEQLMLDSWKSQGKNRSSIDTNNGLLKEAIKHLEAKQAAEVGATAQAGPSKIQGNWMFPNGATANGQIPPIHPNFTVMPTTGATGSSGFAGYGYREPQPYQAQAECAFCKGAHPSEKCRTFGKWHLRRQVVIGQNGCMYCLRPGVCPDGKLHEECAGKPLCDLCHTMYPHPMDQHRRHHHVSLCERCKPMEPPKESIQPPPKKAKPTIKKETSRSSSKKHQ</sequence>
<dbReference type="Proteomes" id="UP000008068">
    <property type="component" value="Unassembled WGS sequence"/>
</dbReference>
<proteinExistence type="predicted"/>
<feature type="region of interest" description="Disordered" evidence="1">
    <location>
        <begin position="396"/>
        <end position="427"/>
    </location>
</feature>
<feature type="compositionally biased region" description="Acidic residues" evidence="1">
    <location>
        <begin position="64"/>
        <end position="86"/>
    </location>
</feature>